<dbReference type="Pfam" id="PF10604">
    <property type="entry name" value="Polyketide_cyc2"/>
    <property type="match status" value="1"/>
</dbReference>
<dbReference type="InterPro" id="IPR019587">
    <property type="entry name" value="Polyketide_cyclase/dehydratase"/>
</dbReference>
<organism evidence="1 2">
    <name type="scientific">Actinomadura physcomitrii</name>
    <dbReference type="NCBI Taxonomy" id="2650748"/>
    <lineage>
        <taxon>Bacteria</taxon>
        <taxon>Bacillati</taxon>
        <taxon>Actinomycetota</taxon>
        <taxon>Actinomycetes</taxon>
        <taxon>Streptosporangiales</taxon>
        <taxon>Thermomonosporaceae</taxon>
        <taxon>Actinomadura</taxon>
    </lineage>
</organism>
<dbReference type="SUPFAM" id="SSF55961">
    <property type="entry name" value="Bet v1-like"/>
    <property type="match status" value="1"/>
</dbReference>
<dbReference type="RefSeq" id="WP_151598713.1">
    <property type="nucleotide sequence ID" value="NZ_WBMS02000049.1"/>
</dbReference>
<dbReference type="Proteomes" id="UP000462055">
    <property type="component" value="Unassembled WGS sequence"/>
</dbReference>
<evidence type="ECO:0000313" key="1">
    <source>
        <dbReference type="EMBL" id="MWA06307.1"/>
    </source>
</evidence>
<dbReference type="AlphaFoldDB" id="A0A6I4MR65"/>
<dbReference type="InterPro" id="IPR023393">
    <property type="entry name" value="START-like_dom_sf"/>
</dbReference>
<proteinExistence type="predicted"/>
<sequence length="129" mass="14629">MPHEIEATATTYAAPEVIFKHLFVADSWDEWAAFWARARHEVVAYDPPRHCGYVALSGLPRGYRADITLEPHGVNTLIRWRASFDGRIPGTAPLKGAMLRRRFGSFARRVAWHAERCEPGCPARLPVEF</sequence>
<evidence type="ECO:0000313" key="2">
    <source>
        <dbReference type="Proteomes" id="UP000462055"/>
    </source>
</evidence>
<accession>A0A6I4MR65</accession>
<keyword evidence="2" id="KW-1185">Reference proteome</keyword>
<reference evidence="1" key="1">
    <citation type="submission" date="2019-12" db="EMBL/GenBank/DDBJ databases">
        <title>Actinomadura physcomitrii sp. nov., a novel actinomycete isolated from moss [Physcomitrium sphaericum (Ludw) Fuernr].</title>
        <authorList>
            <person name="Zhuang X."/>
        </authorList>
    </citation>
    <scope>NUCLEOTIDE SEQUENCE [LARGE SCALE GENOMIC DNA]</scope>
    <source>
        <strain evidence="1">LD22</strain>
    </source>
</reference>
<dbReference type="Gene3D" id="3.30.530.20">
    <property type="match status" value="1"/>
</dbReference>
<dbReference type="EMBL" id="WBMS02000049">
    <property type="protein sequence ID" value="MWA06307.1"/>
    <property type="molecule type" value="Genomic_DNA"/>
</dbReference>
<gene>
    <name evidence="1" type="ORF">F8568_039390</name>
</gene>
<name>A0A6I4MR65_9ACTN</name>
<comment type="caution">
    <text evidence="1">The sequence shown here is derived from an EMBL/GenBank/DDBJ whole genome shotgun (WGS) entry which is preliminary data.</text>
</comment>
<protein>
    <submittedName>
        <fullName evidence="1">SRPBCC family protein</fullName>
    </submittedName>
</protein>